<evidence type="ECO:0000256" key="6">
    <source>
        <dbReference type="ARBA" id="ARBA00022563"/>
    </source>
</evidence>
<sequence length="415" mass="45839">MNKQTLADFDPQIKEAIKHELNRQEQGLEMIPSENFVSLAVLEALGSILTNKYSEGYVGKRYYGGCEYIDVAEQLAIDRAKQLFGAEHVNVQPLSGAPANIAVYFALLQPGDTVLGMDLSHGGHLTHGHPVTYMAKIFNFVRYKTNEIGKIDLDNLRAMALEHKPKIILVGYSAYSREIEYEKIKAIADEVGAITMADIAHIAGLIAAGEMNNPVPIFDIVTTTTHKTLRGPRGGMIMCKEKFAKDIDKAVFPGFQGGPHENNIAAKAIAFKEALEPSFKEYAKQIKANAKTLEAKFLASGYKLMFGGTDNHLLLVDVTGKGLSGKQAQIALDIAGITVNKNMIPDDPRSPMDPSGIRFGTPALTTRGMKETEMNLIADWMDEAIMNWQNEEKLIEIKNRVIELTKKFPLYPELQ</sequence>
<dbReference type="AlphaFoldDB" id="A0A0G0GPX5"/>
<accession>A0A0G0GPX5</accession>
<dbReference type="Proteomes" id="UP000034849">
    <property type="component" value="Unassembled WGS sequence"/>
</dbReference>
<evidence type="ECO:0000256" key="8">
    <source>
        <dbReference type="ARBA" id="ARBA00022679"/>
    </source>
</evidence>
<comment type="cofactor">
    <cofactor evidence="1 10 11">
        <name>pyridoxal 5'-phosphate</name>
        <dbReference type="ChEBI" id="CHEBI:597326"/>
    </cofactor>
</comment>
<keyword evidence="5 10" id="KW-0963">Cytoplasm</keyword>
<dbReference type="GO" id="GO:0008168">
    <property type="term" value="F:methyltransferase activity"/>
    <property type="evidence" value="ECO:0007669"/>
    <property type="project" value="UniProtKB-KW"/>
</dbReference>
<evidence type="ECO:0000313" key="13">
    <source>
        <dbReference type="EMBL" id="KKQ28220.1"/>
    </source>
</evidence>
<dbReference type="PANTHER" id="PTHR11680">
    <property type="entry name" value="SERINE HYDROXYMETHYLTRANSFERASE"/>
    <property type="match status" value="1"/>
</dbReference>
<reference evidence="13 14" key="1">
    <citation type="journal article" date="2015" name="Nature">
        <title>rRNA introns, odd ribosomes, and small enigmatic genomes across a large radiation of phyla.</title>
        <authorList>
            <person name="Brown C.T."/>
            <person name="Hug L.A."/>
            <person name="Thomas B.C."/>
            <person name="Sharon I."/>
            <person name="Castelle C.J."/>
            <person name="Singh A."/>
            <person name="Wilkins M.J."/>
            <person name="Williams K.H."/>
            <person name="Banfield J.F."/>
        </authorList>
    </citation>
    <scope>NUCLEOTIDE SEQUENCE [LARGE SCALE GENOMIC DNA]</scope>
</reference>
<dbReference type="InterPro" id="IPR049943">
    <property type="entry name" value="Ser_HO-MeTrfase-like"/>
</dbReference>
<name>A0A0G0GPX5_9BACT</name>
<feature type="modified residue" description="N6-(pyridoxal phosphate)lysine" evidence="10 11">
    <location>
        <position position="227"/>
    </location>
</feature>
<comment type="function">
    <text evidence="10">Catalyzes the reversible interconversion of serine and glycine with tetrahydrofolate (THF) serving as the one-carbon carrier. This reaction serves as the major source of one-carbon groups required for the biosynthesis of purines, thymidylate, methionine, and other important biomolecules. Also exhibits THF-independent aldolase activity toward beta-hydroxyamino acids, producing glycine and aldehydes, via a retro-aldol mechanism.</text>
</comment>
<dbReference type="Gene3D" id="3.90.1150.10">
    <property type="entry name" value="Aspartate Aminotransferase, domain 1"/>
    <property type="match status" value="1"/>
</dbReference>
<organism evidence="13 14">
    <name type="scientific">Candidatus Magasanikbacteria bacterium GW2011_GWC2_37_14</name>
    <dbReference type="NCBI Taxonomy" id="1619046"/>
    <lineage>
        <taxon>Bacteria</taxon>
        <taxon>Candidatus Magasanikiibacteriota</taxon>
    </lineage>
</organism>
<feature type="domain" description="Serine hydroxymethyltransferase-like" evidence="12">
    <location>
        <begin position="6"/>
        <end position="381"/>
    </location>
</feature>
<dbReference type="InterPro" id="IPR015422">
    <property type="entry name" value="PyrdxlP-dep_Trfase_small"/>
</dbReference>
<comment type="subcellular location">
    <subcellularLocation>
        <location evidence="2 10">Cytoplasm</location>
    </subcellularLocation>
</comment>
<dbReference type="GO" id="GO:0004372">
    <property type="term" value="F:glycine hydroxymethyltransferase activity"/>
    <property type="evidence" value="ECO:0007669"/>
    <property type="project" value="UniProtKB-UniRule"/>
</dbReference>
<dbReference type="InterPro" id="IPR015424">
    <property type="entry name" value="PyrdxlP-dep_Trfase"/>
</dbReference>
<evidence type="ECO:0000256" key="4">
    <source>
        <dbReference type="ARBA" id="ARBA00011738"/>
    </source>
</evidence>
<keyword evidence="9 10" id="KW-0663">Pyridoxal phosphate</keyword>
<dbReference type="CDD" id="cd00378">
    <property type="entry name" value="SHMT"/>
    <property type="match status" value="1"/>
</dbReference>
<dbReference type="UniPathway" id="UPA00288">
    <property type="reaction ID" value="UER01023"/>
</dbReference>
<evidence type="ECO:0000256" key="9">
    <source>
        <dbReference type="ARBA" id="ARBA00022898"/>
    </source>
</evidence>
<dbReference type="InterPro" id="IPR039429">
    <property type="entry name" value="SHMT-like_dom"/>
</dbReference>
<dbReference type="SUPFAM" id="SSF53383">
    <property type="entry name" value="PLP-dependent transferases"/>
    <property type="match status" value="1"/>
</dbReference>
<dbReference type="NCBIfam" id="NF000586">
    <property type="entry name" value="PRK00011.1"/>
    <property type="match status" value="1"/>
</dbReference>
<dbReference type="GO" id="GO:0019264">
    <property type="term" value="P:glycine biosynthetic process from serine"/>
    <property type="evidence" value="ECO:0007669"/>
    <property type="project" value="UniProtKB-UniRule"/>
</dbReference>
<keyword evidence="6 10" id="KW-0554">One-carbon metabolism</keyword>
<comment type="similarity">
    <text evidence="3 10">Belongs to the SHMT family.</text>
</comment>
<evidence type="ECO:0000259" key="12">
    <source>
        <dbReference type="Pfam" id="PF00464"/>
    </source>
</evidence>
<dbReference type="STRING" id="1619046.US42_C0001G0071"/>
<dbReference type="InterPro" id="IPR019798">
    <property type="entry name" value="Ser_HO-MeTrfase_PLP_BS"/>
</dbReference>
<dbReference type="Gene3D" id="3.40.640.10">
    <property type="entry name" value="Type I PLP-dependent aspartate aminotransferase-like (Major domain)"/>
    <property type="match status" value="1"/>
</dbReference>
<dbReference type="InterPro" id="IPR001085">
    <property type="entry name" value="Ser_HO-MeTrfase"/>
</dbReference>
<evidence type="ECO:0000256" key="11">
    <source>
        <dbReference type="PIRSR" id="PIRSR000412-50"/>
    </source>
</evidence>
<evidence type="ECO:0000256" key="1">
    <source>
        <dbReference type="ARBA" id="ARBA00001933"/>
    </source>
</evidence>
<feature type="binding site" evidence="10">
    <location>
        <position position="119"/>
    </location>
    <ligand>
        <name>(6S)-5,6,7,8-tetrahydrofolate</name>
        <dbReference type="ChEBI" id="CHEBI:57453"/>
    </ligand>
</feature>
<dbReference type="UniPathway" id="UPA00193"/>
<feature type="binding site" evidence="10">
    <location>
        <begin position="123"/>
        <end position="125"/>
    </location>
    <ligand>
        <name>(6S)-5,6,7,8-tetrahydrofolate</name>
        <dbReference type="ChEBI" id="CHEBI:57453"/>
    </ligand>
</feature>
<dbReference type="FunFam" id="3.40.640.10:FF:000001">
    <property type="entry name" value="Serine hydroxymethyltransferase"/>
    <property type="match status" value="1"/>
</dbReference>
<dbReference type="InterPro" id="IPR015421">
    <property type="entry name" value="PyrdxlP-dep_Trfase_major"/>
</dbReference>
<evidence type="ECO:0000256" key="2">
    <source>
        <dbReference type="ARBA" id="ARBA00004496"/>
    </source>
</evidence>
<protein>
    <recommendedName>
        <fullName evidence="10">Serine hydroxymethyltransferase</fullName>
        <shortName evidence="10">SHMT</shortName>
        <shortName evidence="10">Serine methylase</shortName>
        <ecNumber evidence="10">2.1.2.1</ecNumber>
    </recommendedName>
</protein>
<evidence type="ECO:0000256" key="7">
    <source>
        <dbReference type="ARBA" id="ARBA00022605"/>
    </source>
</evidence>
<comment type="pathway">
    <text evidence="10">Amino-acid biosynthesis; glycine biosynthesis; glycine from L-serine: step 1/1.</text>
</comment>
<feature type="site" description="Plays an important role in substrate specificity" evidence="10">
    <location>
        <position position="226"/>
    </location>
</feature>
<dbReference type="GO" id="GO:0005829">
    <property type="term" value="C:cytosol"/>
    <property type="evidence" value="ECO:0007669"/>
    <property type="project" value="TreeGrafter"/>
</dbReference>
<comment type="caution">
    <text evidence="13">The sequence shown here is derived from an EMBL/GenBank/DDBJ whole genome shotgun (WGS) entry which is preliminary data.</text>
</comment>
<dbReference type="PATRIC" id="fig|1619046.3.peg.71"/>
<dbReference type="EC" id="2.1.2.1" evidence="10"/>
<keyword evidence="8 10" id="KW-0808">Transferase</keyword>
<keyword evidence="7 10" id="KW-0028">Amino-acid biosynthesis</keyword>
<keyword evidence="13" id="KW-0489">Methyltransferase</keyword>
<dbReference type="GO" id="GO:0032259">
    <property type="term" value="P:methylation"/>
    <property type="evidence" value="ECO:0007669"/>
    <property type="project" value="UniProtKB-KW"/>
</dbReference>
<dbReference type="EMBL" id="LBSX01000001">
    <property type="protein sequence ID" value="KKQ28220.1"/>
    <property type="molecule type" value="Genomic_DNA"/>
</dbReference>
<dbReference type="GO" id="GO:0035999">
    <property type="term" value="P:tetrahydrofolate interconversion"/>
    <property type="evidence" value="ECO:0007669"/>
    <property type="project" value="UniProtKB-UniRule"/>
</dbReference>
<evidence type="ECO:0000256" key="5">
    <source>
        <dbReference type="ARBA" id="ARBA00022490"/>
    </source>
</evidence>
<comment type="caution">
    <text evidence="10">Lacks conserved residue(s) required for the propagation of feature annotation.</text>
</comment>
<comment type="catalytic activity">
    <reaction evidence="10">
        <text>(6R)-5,10-methylene-5,6,7,8-tetrahydrofolate + glycine + H2O = (6S)-5,6,7,8-tetrahydrofolate + L-serine</text>
        <dbReference type="Rhea" id="RHEA:15481"/>
        <dbReference type="ChEBI" id="CHEBI:15377"/>
        <dbReference type="ChEBI" id="CHEBI:15636"/>
        <dbReference type="ChEBI" id="CHEBI:33384"/>
        <dbReference type="ChEBI" id="CHEBI:57305"/>
        <dbReference type="ChEBI" id="CHEBI:57453"/>
        <dbReference type="EC" id="2.1.2.1"/>
    </reaction>
</comment>
<dbReference type="PIRSF" id="PIRSF000412">
    <property type="entry name" value="SHMT"/>
    <property type="match status" value="1"/>
</dbReference>
<dbReference type="PANTHER" id="PTHR11680:SF50">
    <property type="entry name" value="SERINE HYDROXYMETHYLTRANSFERASE"/>
    <property type="match status" value="1"/>
</dbReference>
<feature type="binding site" evidence="10">
    <location>
        <position position="241"/>
    </location>
    <ligand>
        <name>(6S)-5,6,7,8-tetrahydrofolate</name>
        <dbReference type="ChEBI" id="CHEBI:57453"/>
    </ligand>
</feature>
<proteinExistence type="inferred from homology"/>
<gene>
    <name evidence="10" type="primary">glyA</name>
    <name evidence="13" type="ORF">US42_C0001G0071</name>
</gene>
<dbReference type="PROSITE" id="PS00096">
    <property type="entry name" value="SHMT"/>
    <property type="match status" value="1"/>
</dbReference>
<comment type="pathway">
    <text evidence="10">One-carbon metabolism; tetrahydrofolate interconversion.</text>
</comment>
<dbReference type="Pfam" id="PF00464">
    <property type="entry name" value="SHMT"/>
    <property type="match status" value="1"/>
</dbReference>
<evidence type="ECO:0000313" key="14">
    <source>
        <dbReference type="Proteomes" id="UP000034849"/>
    </source>
</evidence>
<evidence type="ECO:0000256" key="3">
    <source>
        <dbReference type="ARBA" id="ARBA00006376"/>
    </source>
</evidence>
<dbReference type="GO" id="GO:0030170">
    <property type="term" value="F:pyridoxal phosphate binding"/>
    <property type="evidence" value="ECO:0007669"/>
    <property type="project" value="UniProtKB-UniRule"/>
</dbReference>
<comment type="subunit">
    <text evidence="4 10">Homodimer.</text>
</comment>
<dbReference type="HAMAP" id="MF_00051">
    <property type="entry name" value="SHMT"/>
    <property type="match status" value="1"/>
</dbReference>
<evidence type="ECO:0000256" key="10">
    <source>
        <dbReference type="HAMAP-Rule" id="MF_00051"/>
    </source>
</evidence>